<evidence type="ECO:0000313" key="1">
    <source>
        <dbReference type="EMBL" id="KAI4339601.1"/>
    </source>
</evidence>
<evidence type="ECO:0000313" key="2">
    <source>
        <dbReference type="Proteomes" id="UP001057402"/>
    </source>
</evidence>
<gene>
    <name evidence="1" type="ORF">MLD38_024523</name>
</gene>
<organism evidence="1 2">
    <name type="scientific">Melastoma candidum</name>
    <dbReference type="NCBI Taxonomy" id="119954"/>
    <lineage>
        <taxon>Eukaryota</taxon>
        <taxon>Viridiplantae</taxon>
        <taxon>Streptophyta</taxon>
        <taxon>Embryophyta</taxon>
        <taxon>Tracheophyta</taxon>
        <taxon>Spermatophyta</taxon>
        <taxon>Magnoliopsida</taxon>
        <taxon>eudicotyledons</taxon>
        <taxon>Gunneridae</taxon>
        <taxon>Pentapetalae</taxon>
        <taxon>rosids</taxon>
        <taxon>malvids</taxon>
        <taxon>Myrtales</taxon>
        <taxon>Melastomataceae</taxon>
        <taxon>Melastomatoideae</taxon>
        <taxon>Melastomateae</taxon>
        <taxon>Melastoma</taxon>
    </lineage>
</organism>
<comment type="caution">
    <text evidence="1">The sequence shown here is derived from an EMBL/GenBank/DDBJ whole genome shotgun (WGS) entry which is preliminary data.</text>
</comment>
<protein>
    <submittedName>
        <fullName evidence="1">Uncharacterized protein</fullName>
    </submittedName>
</protein>
<dbReference type="EMBL" id="CM042886">
    <property type="protein sequence ID" value="KAI4339601.1"/>
    <property type="molecule type" value="Genomic_DNA"/>
</dbReference>
<proteinExistence type="predicted"/>
<sequence length="87" mass="8829">MGSGVSSGRGQSSLGYLFGSGDTAGAPRVSPKSVEPATSEMPATNVANFATSAAAEGHVPARIQGSQKNNYFRAEGQNCGNFITESC</sequence>
<accession>A0ACB9NXM7</accession>
<reference evidence="2" key="1">
    <citation type="journal article" date="2023" name="Front. Plant Sci.">
        <title>Chromosomal-level genome assembly of Melastoma candidum provides insights into trichome evolution.</title>
        <authorList>
            <person name="Zhong Y."/>
            <person name="Wu W."/>
            <person name="Sun C."/>
            <person name="Zou P."/>
            <person name="Liu Y."/>
            <person name="Dai S."/>
            <person name="Zhou R."/>
        </authorList>
    </citation>
    <scope>NUCLEOTIDE SEQUENCE [LARGE SCALE GENOMIC DNA]</scope>
</reference>
<name>A0ACB9NXM7_9MYRT</name>
<dbReference type="Proteomes" id="UP001057402">
    <property type="component" value="Chromosome 7"/>
</dbReference>
<keyword evidence="2" id="KW-1185">Reference proteome</keyword>